<dbReference type="RefSeq" id="XP_014638888.1">
    <property type="nucleotide sequence ID" value="XM_014783402.1"/>
</dbReference>
<organism evidence="1 4">
    <name type="scientific">Ceratotherium simum simum</name>
    <name type="common">Southern white rhinoceros</name>
    <dbReference type="NCBI Taxonomy" id="73337"/>
    <lineage>
        <taxon>Eukaryota</taxon>
        <taxon>Metazoa</taxon>
        <taxon>Chordata</taxon>
        <taxon>Craniata</taxon>
        <taxon>Vertebrata</taxon>
        <taxon>Euteleostomi</taxon>
        <taxon>Mammalia</taxon>
        <taxon>Eutheria</taxon>
        <taxon>Laurasiatheria</taxon>
        <taxon>Perissodactyla</taxon>
        <taxon>Rhinocerotidae</taxon>
        <taxon>Ceratotherium</taxon>
    </lineage>
</organism>
<sequence length="129" mass="14427">MGSWFEASSPWLSRHLKLGGICGLVASLGRAHRRRWRRIAGWVVVRPKLCWGGWGGNAEKPRLACPASDEACVGMVRGTNTMWLLMAFDGQVCAKGMTTPAGVLKHKLHTLAMGRQTLNRISWKLKWWT</sequence>
<reference evidence="2 3" key="1">
    <citation type="submission" date="2025-05" db="UniProtKB">
        <authorList>
            <consortium name="RefSeq"/>
        </authorList>
    </citation>
    <scope>IDENTIFICATION</scope>
</reference>
<name>A0ABM1CH58_CERSS</name>
<protein>
    <submittedName>
        <fullName evidence="2 3">Uncharacterized protein LOC106801024</fullName>
    </submittedName>
</protein>
<dbReference type="Proteomes" id="UP000694910">
    <property type="component" value="Unplaced"/>
</dbReference>
<dbReference type="GeneID" id="106801024"/>
<keyword evidence="1" id="KW-1185">Reference proteome</keyword>
<evidence type="ECO:0000313" key="3">
    <source>
        <dbReference type="RefSeq" id="XP_014638888.1"/>
    </source>
</evidence>
<evidence type="ECO:0000313" key="2">
    <source>
        <dbReference type="RefSeq" id="XP_014638887.1"/>
    </source>
</evidence>
<dbReference type="RefSeq" id="XP_014638889.1">
    <property type="nucleotide sequence ID" value="XM_014783403.1"/>
</dbReference>
<accession>A0ABM1CH58</accession>
<evidence type="ECO:0000313" key="1">
    <source>
        <dbReference type="Proteomes" id="UP000694910"/>
    </source>
</evidence>
<dbReference type="RefSeq" id="XP_014638887.1">
    <property type="nucleotide sequence ID" value="XM_014783401.1"/>
</dbReference>
<proteinExistence type="predicted"/>
<gene>
    <name evidence="2 3 4" type="primary">LOC106801024</name>
</gene>
<evidence type="ECO:0000313" key="4">
    <source>
        <dbReference type="RefSeq" id="XP_014638889.1"/>
    </source>
</evidence>